<evidence type="ECO:0000256" key="21">
    <source>
        <dbReference type="RuleBase" id="RU364117"/>
    </source>
</evidence>
<dbReference type="Pfam" id="PF06959">
    <property type="entry name" value="RecQ5"/>
    <property type="match status" value="2"/>
</dbReference>
<dbReference type="GeneTree" id="ENSGT00940000157800"/>
<dbReference type="Gene3D" id="6.10.250.2460">
    <property type="match status" value="1"/>
</dbReference>
<dbReference type="InterPro" id="IPR011545">
    <property type="entry name" value="DEAD/DEAH_box_helicase_dom"/>
</dbReference>
<feature type="domain" description="Helicase ATP-binding" evidence="23">
    <location>
        <begin position="38"/>
        <end position="212"/>
    </location>
</feature>
<protein>
    <recommendedName>
        <fullName evidence="21">ATP-dependent DNA helicase</fullName>
        <ecNumber evidence="21">5.6.2.4</ecNumber>
    </recommendedName>
</protein>
<dbReference type="SUPFAM" id="SSF52540">
    <property type="entry name" value="P-loop containing nucleoside triphosphate hydrolases"/>
    <property type="match status" value="1"/>
</dbReference>
<keyword evidence="7" id="KW-0479">Metal-binding</keyword>
<keyword evidence="12" id="KW-0862">Zinc</keyword>
<dbReference type="SMART" id="SM00490">
    <property type="entry name" value="HELICc"/>
    <property type="match status" value="1"/>
</dbReference>
<dbReference type="GO" id="GO:0045934">
    <property type="term" value="P:negative regulation of nucleobase-containing compound metabolic process"/>
    <property type="evidence" value="ECO:0007669"/>
    <property type="project" value="UniProtKB-ARBA"/>
</dbReference>
<dbReference type="PANTHER" id="PTHR13710">
    <property type="entry name" value="DNA HELICASE RECQ FAMILY MEMBER"/>
    <property type="match status" value="1"/>
</dbReference>
<evidence type="ECO:0000256" key="8">
    <source>
        <dbReference type="ARBA" id="ARBA00022741"/>
    </source>
</evidence>
<dbReference type="EC" id="5.6.2.4" evidence="21"/>
<dbReference type="GO" id="GO:0043138">
    <property type="term" value="F:3'-5' DNA helicase activity"/>
    <property type="evidence" value="ECO:0007669"/>
    <property type="project" value="UniProtKB-EC"/>
</dbReference>
<evidence type="ECO:0000256" key="4">
    <source>
        <dbReference type="ARBA" id="ARBA00022553"/>
    </source>
</evidence>
<evidence type="ECO:0000256" key="10">
    <source>
        <dbReference type="ARBA" id="ARBA00022801"/>
    </source>
</evidence>
<dbReference type="GO" id="GO:0051301">
    <property type="term" value="P:cell division"/>
    <property type="evidence" value="ECO:0007669"/>
    <property type="project" value="UniProtKB-KW"/>
</dbReference>
<keyword evidence="17 21" id="KW-0539">Nucleus</keyword>
<dbReference type="InterPro" id="IPR010716">
    <property type="entry name" value="RECQ5"/>
</dbReference>
<proteinExistence type="inferred from homology"/>
<keyword evidence="14" id="KW-0238">DNA-binding</keyword>
<evidence type="ECO:0000256" key="19">
    <source>
        <dbReference type="ARBA" id="ARBA00034617"/>
    </source>
</evidence>
<comment type="cofactor">
    <cofactor evidence="1">
        <name>Zn(2+)</name>
        <dbReference type="ChEBI" id="CHEBI:29105"/>
    </cofactor>
</comment>
<evidence type="ECO:0000256" key="13">
    <source>
        <dbReference type="ARBA" id="ARBA00022840"/>
    </source>
</evidence>
<dbReference type="InterPro" id="IPR002464">
    <property type="entry name" value="DNA/RNA_helicase_DEAH_CS"/>
</dbReference>
<evidence type="ECO:0000256" key="9">
    <source>
        <dbReference type="ARBA" id="ARBA00022763"/>
    </source>
</evidence>
<evidence type="ECO:0000256" key="5">
    <source>
        <dbReference type="ARBA" id="ARBA00022618"/>
    </source>
</evidence>
<keyword evidence="8 21" id="KW-0547">Nucleotide-binding</keyword>
<dbReference type="Pfam" id="PF16124">
    <property type="entry name" value="RecQ_Zn_bind"/>
    <property type="match status" value="1"/>
</dbReference>
<dbReference type="PROSITE" id="PS51194">
    <property type="entry name" value="HELICASE_CTER"/>
    <property type="match status" value="1"/>
</dbReference>
<keyword evidence="13 21" id="KW-0067">ATP-binding</keyword>
<dbReference type="InterPro" id="IPR032284">
    <property type="entry name" value="RecQ_Zn-bd"/>
</dbReference>
<dbReference type="InterPro" id="IPR027417">
    <property type="entry name" value="P-loop_NTPase"/>
</dbReference>
<dbReference type="GO" id="GO:0010605">
    <property type="term" value="P:negative regulation of macromolecule metabolic process"/>
    <property type="evidence" value="ECO:0007669"/>
    <property type="project" value="UniProtKB-ARBA"/>
</dbReference>
<dbReference type="AlphaFoldDB" id="A0A8C4TN91"/>
<evidence type="ECO:0000313" key="26">
    <source>
        <dbReference type="Proteomes" id="UP000694620"/>
    </source>
</evidence>
<dbReference type="GO" id="GO:0005524">
    <property type="term" value="F:ATP binding"/>
    <property type="evidence" value="ECO:0007669"/>
    <property type="project" value="UniProtKB-KW"/>
</dbReference>
<dbReference type="FunFam" id="3.40.50.300:FF:000444">
    <property type="entry name" value="ATP-dependent DNA helicase"/>
    <property type="match status" value="1"/>
</dbReference>
<feature type="domain" description="Helicase C-terminal" evidence="24">
    <location>
        <begin position="250"/>
        <end position="396"/>
    </location>
</feature>
<name>A0A8C4TN91_ERPCA</name>
<evidence type="ECO:0000256" key="7">
    <source>
        <dbReference type="ARBA" id="ARBA00022723"/>
    </source>
</evidence>
<dbReference type="PROSITE" id="PS00690">
    <property type="entry name" value="DEAH_ATP_HELICASE"/>
    <property type="match status" value="1"/>
</dbReference>
<evidence type="ECO:0000256" key="6">
    <source>
        <dbReference type="ARBA" id="ARBA00022705"/>
    </source>
</evidence>
<keyword evidence="4" id="KW-0597">Phosphoprotein</keyword>
<evidence type="ECO:0000259" key="23">
    <source>
        <dbReference type="PROSITE" id="PS51192"/>
    </source>
</evidence>
<evidence type="ECO:0000256" key="18">
    <source>
        <dbReference type="ARBA" id="ARBA00023306"/>
    </source>
</evidence>
<reference evidence="25" key="2">
    <citation type="submission" date="2025-08" db="UniProtKB">
        <authorList>
            <consortium name="Ensembl"/>
        </authorList>
    </citation>
    <scope>IDENTIFICATION</scope>
</reference>
<gene>
    <name evidence="25" type="primary">RECQL5</name>
    <name evidence="25" type="synonym">recql5</name>
</gene>
<evidence type="ECO:0000256" key="2">
    <source>
        <dbReference type="ARBA" id="ARBA00004642"/>
    </source>
</evidence>
<evidence type="ECO:0000256" key="22">
    <source>
        <dbReference type="SAM" id="MobiDB-lite"/>
    </source>
</evidence>
<dbReference type="GO" id="GO:0000724">
    <property type="term" value="P:double-strand break repair via homologous recombination"/>
    <property type="evidence" value="ECO:0007669"/>
    <property type="project" value="TreeGrafter"/>
</dbReference>
<keyword evidence="18" id="KW-0131">Cell cycle</keyword>
<dbReference type="GO" id="GO:0005654">
    <property type="term" value="C:nucleoplasm"/>
    <property type="evidence" value="ECO:0007669"/>
    <property type="project" value="UniProtKB-SubCell"/>
</dbReference>
<evidence type="ECO:0000256" key="3">
    <source>
        <dbReference type="ARBA" id="ARBA00005446"/>
    </source>
</evidence>
<evidence type="ECO:0000256" key="11">
    <source>
        <dbReference type="ARBA" id="ARBA00022806"/>
    </source>
</evidence>
<dbReference type="InterPro" id="IPR004589">
    <property type="entry name" value="DNA_helicase_ATP-dep_RecQ"/>
</dbReference>
<dbReference type="GO" id="GO:0006260">
    <property type="term" value="P:DNA replication"/>
    <property type="evidence" value="ECO:0007669"/>
    <property type="project" value="UniProtKB-KW"/>
</dbReference>
<comment type="catalytic activity">
    <reaction evidence="19 21">
        <text>Couples ATP hydrolysis with the unwinding of duplex DNA by translocating in the 3'-5' direction.</text>
        <dbReference type="EC" id="5.6.2.4"/>
    </reaction>
</comment>
<comment type="subcellular location">
    <subcellularLocation>
        <location evidence="2">Nucleus</location>
        <location evidence="2">Nucleoplasm</location>
    </subcellularLocation>
</comment>
<dbReference type="PANTHER" id="PTHR13710:SF152">
    <property type="entry name" value="ATP-DEPENDENT DNA HELICASE Q5"/>
    <property type="match status" value="1"/>
</dbReference>
<dbReference type="Pfam" id="PF00270">
    <property type="entry name" value="DEAD"/>
    <property type="match status" value="1"/>
</dbReference>
<organism evidence="25 26">
    <name type="scientific">Erpetoichthys calabaricus</name>
    <name type="common">Rope fish</name>
    <name type="synonym">Calamoichthys calabaricus</name>
    <dbReference type="NCBI Taxonomy" id="27687"/>
    <lineage>
        <taxon>Eukaryota</taxon>
        <taxon>Metazoa</taxon>
        <taxon>Chordata</taxon>
        <taxon>Craniata</taxon>
        <taxon>Vertebrata</taxon>
        <taxon>Euteleostomi</taxon>
        <taxon>Actinopterygii</taxon>
        <taxon>Polypteriformes</taxon>
        <taxon>Polypteridae</taxon>
        <taxon>Erpetoichthys</taxon>
    </lineage>
</organism>
<reference evidence="25" key="1">
    <citation type="submission" date="2021-06" db="EMBL/GenBank/DDBJ databases">
        <authorList>
            <consortium name="Wellcome Sanger Institute Data Sharing"/>
        </authorList>
    </citation>
    <scope>NUCLEOTIDE SEQUENCE [LARGE SCALE GENOMIC DNA]</scope>
</reference>
<dbReference type="GO" id="GO:0003677">
    <property type="term" value="F:DNA binding"/>
    <property type="evidence" value="ECO:0007669"/>
    <property type="project" value="UniProtKB-KW"/>
</dbReference>
<evidence type="ECO:0000256" key="15">
    <source>
        <dbReference type="ARBA" id="ARBA00023204"/>
    </source>
</evidence>
<keyword evidence="26" id="KW-1185">Reference proteome</keyword>
<feature type="region of interest" description="Disordered" evidence="22">
    <location>
        <begin position="889"/>
        <end position="908"/>
    </location>
</feature>
<accession>A0A8C4TN91</accession>
<comment type="catalytic activity">
    <reaction evidence="20 21">
        <text>ATP + H2O = ADP + phosphate + H(+)</text>
        <dbReference type="Rhea" id="RHEA:13065"/>
        <dbReference type="ChEBI" id="CHEBI:15377"/>
        <dbReference type="ChEBI" id="CHEBI:15378"/>
        <dbReference type="ChEBI" id="CHEBI:30616"/>
        <dbReference type="ChEBI" id="CHEBI:43474"/>
        <dbReference type="ChEBI" id="CHEBI:456216"/>
    </reaction>
</comment>
<dbReference type="GO" id="GO:0006355">
    <property type="term" value="P:regulation of DNA-templated transcription"/>
    <property type="evidence" value="ECO:0007669"/>
    <property type="project" value="InterPro"/>
</dbReference>
<dbReference type="SMART" id="SM00487">
    <property type="entry name" value="DEXDc"/>
    <property type="match status" value="1"/>
</dbReference>
<dbReference type="InterPro" id="IPR014001">
    <property type="entry name" value="Helicase_ATP-bd"/>
</dbReference>
<dbReference type="FunFam" id="3.40.50.300:FF:000614">
    <property type="entry name" value="ATP-dependent DNA helicase"/>
    <property type="match status" value="1"/>
</dbReference>
<reference evidence="25" key="3">
    <citation type="submission" date="2025-09" db="UniProtKB">
        <authorList>
            <consortium name="Ensembl"/>
        </authorList>
    </citation>
    <scope>IDENTIFICATION</scope>
</reference>
<feature type="region of interest" description="Disordered" evidence="22">
    <location>
        <begin position="739"/>
        <end position="864"/>
    </location>
</feature>
<comment type="similarity">
    <text evidence="3 21">Belongs to the helicase family. RecQ subfamily.</text>
</comment>
<keyword evidence="10 21" id="KW-0378">Hydrolase</keyword>
<dbReference type="GO" id="GO:0005694">
    <property type="term" value="C:chromosome"/>
    <property type="evidence" value="ECO:0007669"/>
    <property type="project" value="InterPro"/>
</dbReference>
<evidence type="ECO:0000256" key="14">
    <source>
        <dbReference type="ARBA" id="ARBA00023125"/>
    </source>
</evidence>
<dbReference type="Pfam" id="PF00271">
    <property type="entry name" value="Helicase_C"/>
    <property type="match status" value="1"/>
</dbReference>
<dbReference type="Ensembl" id="ENSECRT00000034792.1">
    <property type="protein sequence ID" value="ENSECRP00000034057.1"/>
    <property type="gene ID" value="ENSECRG00000023011.1"/>
</dbReference>
<keyword evidence="11 21" id="KW-0347">Helicase</keyword>
<sequence length="991" mass="109654">MSSKSTGDPEPPCRLRRALKRVFGFESFRSPVQDEAVRAVLRGKQDVFVCMPTGAGKSLCYQLPAVMAKGITIVISPLIALIQDQVDHLLALKVNACSLNSKLTAQERGKILTHLESESPHIKLLYITPEMAASDSFQPCLSSLLSRGLLSYLVVDEAHCVSQWGHDFRPDYLKLGGLRDRLPGAPCIALTATASKKVQDDIAGALHLQKPLAIFKTPCFRKNLFYDVVYCDLTCDLFANLKEFCVQSLGVKNSEGKYPGCGIIYCRTRDGCDELASQLSQRGVLSKAYHAGLKAPNRTEIQNEWMEGKVPVIVATISFGMGVDKSNVRFVAHWNMAKSLAGYYQETGRAGRDGALSNCRLYYSRTDREQVRFLLQKEVSKKQAKHGTVKDVDKGTIAGFEALVSFCEKEGCRHAAIAQYFGDEKPLCGKSCDYCKTPAAVRQHIENVKQLEASWGKTCIRPAAKASGPFGFHQELYEGARYGYGFERCDEDSEADKDDSDHRKKEWSSFYQKQMGLRRDKEKPREEFVPPDPGCRLLEAASQKIPKLTVKAREYCLQMLEEALNFRKDSSATANRAAEMEYEAFKACKSSNLYKASILKKVSEIKKALTDGQLFPDRTEGADADGQNNKAANAEPGVPSEGFVPASQLYSFKPKRIGAGLRGSSSVFQCASTLVSAGNADSEESDVGTPNEKEQPEQICGMSKMRFSWDCLQNNKKLSKKQTKLAESAKKDSQNISKFFVQKKETDDVGTAEVPSSSESEESTGAKSEPPVAPRDKDLPVETAAPEVTSDGRADQMAPSVSGENRNGTCLEPMGEGQRSSAFEKETTRIGDASSRPEKRSLAQEEDKSPDVPSVKRPRTSAVSSILCQPEGKETTTMKKKVTFEETTADDNDATTVPPCDQETTTRQPVSLKEAAEIVVKYLTPFYKGGRFASKELFKTFARFLSHLLVEGKTVYRKNVKESALKIIKSFFRTRQKCDSEDDWSYLQSKD</sequence>
<dbReference type="InterPro" id="IPR001650">
    <property type="entry name" value="Helicase_C-like"/>
</dbReference>
<evidence type="ECO:0000256" key="12">
    <source>
        <dbReference type="ARBA" id="ARBA00022833"/>
    </source>
</evidence>
<evidence type="ECO:0000256" key="17">
    <source>
        <dbReference type="ARBA" id="ARBA00023242"/>
    </source>
</evidence>
<keyword evidence="5" id="KW-0132">Cell division</keyword>
<dbReference type="CDD" id="cd18794">
    <property type="entry name" value="SF2_C_RecQ"/>
    <property type="match status" value="1"/>
</dbReference>
<dbReference type="Gene3D" id="3.40.50.300">
    <property type="entry name" value="P-loop containing nucleotide triphosphate hydrolases"/>
    <property type="match status" value="2"/>
</dbReference>
<dbReference type="GO" id="GO:0046872">
    <property type="term" value="F:metal ion binding"/>
    <property type="evidence" value="ECO:0007669"/>
    <property type="project" value="UniProtKB-KW"/>
</dbReference>
<feature type="region of interest" description="Disordered" evidence="22">
    <location>
        <begin position="616"/>
        <end position="640"/>
    </location>
</feature>
<dbReference type="GO" id="GO:0005737">
    <property type="term" value="C:cytoplasm"/>
    <property type="evidence" value="ECO:0007669"/>
    <property type="project" value="TreeGrafter"/>
</dbReference>
<dbReference type="InterPro" id="IPR013257">
    <property type="entry name" value="SRI"/>
</dbReference>
<dbReference type="PROSITE" id="PS51192">
    <property type="entry name" value="HELICASE_ATP_BIND_1"/>
    <property type="match status" value="1"/>
</dbReference>
<dbReference type="Proteomes" id="UP000694620">
    <property type="component" value="Chromosome 14"/>
</dbReference>
<dbReference type="GO" id="GO:0016787">
    <property type="term" value="F:hydrolase activity"/>
    <property type="evidence" value="ECO:0007669"/>
    <property type="project" value="UniProtKB-KW"/>
</dbReference>
<feature type="compositionally biased region" description="Basic and acidic residues" evidence="22">
    <location>
        <begin position="822"/>
        <end position="850"/>
    </location>
</feature>
<keyword evidence="6" id="KW-0235">DNA replication</keyword>
<keyword evidence="16" id="KW-0413">Isomerase</keyword>
<evidence type="ECO:0000256" key="16">
    <source>
        <dbReference type="ARBA" id="ARBA00023235"/>
    </source>
</evidence>
<evidence type="ECO:0000256" key="1">
    <source>
        <dbReference type="ARBA" id="ARBA00001947"/>
    </source>
</evidence>
<evidence type="ECO:0000256" key="20">
    <source>
        <dbReference type="ARBA" id="ARBA00049360"/>
    </source>
</evidence>
<evidence type="ECO:0000259" key="24">
    <source>
        <dbReference type="PROSITE" id="PS51194"/>
    </source>
</evidence>
<dbReference type="Pfam" id="PF08236">
    <property type="entry name" value="SRI"/>
    <property type="match status" value="1"/>
</dbReference>
<keyword evidence="9" id="KW-0227">DNA damage</keyword>
<dbReference type="NCBIfam" id="TIGR00614">
    <property type="entry name" value="recQ_fam"/>
    <property type="match status" value="1"/>
</dbReference>
<evidence type="ECO:0000313" key="25">
    <source>
        <dbReference type="Ensembl" id="ENSECRP00000034057.1"/>
    </source>
</evidence>
<dbReference type="Gene3D" id="6.10.250.3140">
    <property type="match status" value="1"/>
</dbReference>
<keyword evidence="15" id="KW-0234">DNA repair</keyword>
<dbReference type="GO" id="GO:0009378">
    <property type="term" value="F:four-way junction helicase activity"/>
    <property type="evidence" value="ECO:0007669"/>
    <property type="project" value="TreeGrafter"/>
</dbReference>